<sequence>MGGVDGFSCSAKAPKQACADVLNFLVTKDTQEQFYKAFDAPPVNKDAQAVVTEPYLKSAISAYNEAPYVSLWLDTLYGANVGNALNTAVVNLLAGKGSVADIISTVNSAAAKG</sequence>
<dbReference type="Proteomes" id="UP001157091">
    <property type="component" value="Unassembled WGS sequence"/>
</dbReference>
<keyword evidence="2" id="KW-1185">Reference proteome</keyword>
<dbReference type="EMBL" id="BSUK01000001">
    <property type="protein sequence ID" value="GMA22489.1"/>
    <property type="molecule type" value="Genomic_DNA"/>
</dbReference>
<evidence type="ECO:0000313" key="1">
    <source>
        <dbReference type="EMBL" id="GMA22489.1"/>
    </source>
</evidence>
<gene>
    <name evidence="1" type="ORF">GCM10025864_02480</name>
</gene>
<dbReference type="SUPFAM" id="SSF53850">
    <property type="entry name" value="Periplasmic binding protein-like II"/>
    <property type="match status" value="1"/>
</dbReference>
<comment type="caution">
    <text evidence="1">The sequence shown here is derived from an EMBL/GenBank/DDBJ whole genome shotgun (WGS) entry which is preliminary data.</text>
</comment>
<proteinExistence type="predicted"/>
<reference evidence="2" key="1">
    <citation type="journal article" date="2019" name="Int. J. Syst. Evol. Microbiol.">
        <title>The Global Catalogue of Microorganisms (GCM) 10K type strain sequencing project: providing services to taxonomists for standard genome sequencing and annotation.</title>
        <authorList>
            <consortium name="The Broad Institute Genomics Platform"/>
            <consortium name="The Broad Institute Genome Sequencing Center for Infectious Disease"/>
            <person name="Wu L."/>
            <person name="Ma J."/>
        </authorList>
    </citation>
    <scope>NUCLEOTIDE SEQUENCE [LARGE SCALE GENOMIC DNA]</scope>
    <source>
        <strain evidence="2">NBRC 106348</strain>
    </source>
</reference>
<protein>
    <submittedName>
        <fullName evidence="1">Uncharacterized protein</fullName>
    </submittedName>
</protein>
<evidence type="ECO:0000313" key="2">
    <source>
        <dbReference type="Proteomes" id="UP001157091"/>
    </source>
</evidence>
<dbReference type="Gene3D" id="3.40.190.10">
    <property type="entry name" value="Periplasmic binding protein-like II"/>
    <property type="match status" value="2"/>
</dbReference>
<organism evidence="1 2">
    <name type="scientific">Luteimicrobium album</name>
    <dbReference type="NCBI Taxonomy" id="1054550"/>
    <lineage>
        <taxon>Bacteria</taxon>
        <taxon>Bacillati</taxon>
        <taxon>Actinomycetota</taxon>
        <taxon>Actinomycetes</taxon>
        <taxon>Micrococcales</taxon>
        <taxon>Luteimicrobium</taxon>
    </lineage>
</organism>
<name>A0ABQ6HYC3_9MICO</name>
<accession>A0ABQ6HYC3</accession>